<reference evidence="1" key="1">
    <citation type="journal article" date="2018" name="PLoS Negl. Trop. Dis.">
        <title>An insight into the salivary gland and fat body transcriptome of Panstrongylus lignarius (Hemiptera: Heteroptera), the main vector of Chagas disease in Peru.</title>
        <authorList>
            <person name="Nevoa J.C."/>
            <person name="Mendes M.T."/>
            <person name="da Silva M.V."/>
            <person name="Soares S.C."/>
            <person name="Oliveira C.J.F."/>
            <person name="Ribeiro J.M.C."/>
        </authorList>
    </citation>
    <scope>NUCLEOTIDE SEQUENCE</scope>
</reference>
<protein>
    <submittedName>
        <fullName evidence="1">Putative secreted protein</fullName>
    </submittedName>
</protein>
<proteinExistence type="predicted"/>
<dbReference type="EMBL" id="GFTR01000398">
    <property type="protein sequence ID" value="JAW16028.1"/>
    <property type="molecule type" value="Transcribed_RNA"/>
</dbReference>
<dbReference type="AlphaFoldDB" id="A0A224Y0N6"/>
<name>A0A224Y0N6_9HEMI</name>
<sequence length="72" mass="8598">MLRYLNLFLSLLLSVLVLNFLQVLLLSVEKALSFFVEMLVDLRPFCHRLHPHYLNQFPTRHPLWLQVFCLTS</sequence>
<organism evidence="1">
    <name type="scientific">Panstrongylus lignarius</name>
    <dbReference type="NCBI Taxonomy" id="156445"/>
    <lineage>
        <taxon>Eukaryota</taxon>
        <taxon>Metazoa</taxon>
        <taxon>Ecdysozoa</taxon>
        <taxon>Arthropoda</taxon>
        <taxon>Hexapoda</taxon>
        <taxon>Insecta</taxon>
        <taxon>Pterygota</taxon>
        <taxon>Neoptera</taxon>
        <taxon>Paraneoptera</taxon>
        <taxon>Hemiptera</taxon>
        <taxon>Heteroptera</taxon>
        <taxon>Panheteroptera</taxon>
        <taxon>Cimicomorpha</taxon>
        <taxon>Reduviidae</taxon>
        <taxon>Triatominae</taxon>
        <taxon>Panstrongylus</taxon>
    </lineage>
</organism>
<accession>A0A224Y0N6</accession>
<evidence type="ECO:0000313" key="1">
    <source>
        <dbReference type="EMBL" id="JAW16028.1"/>
    </source>
</evidence>